<gene>
    <name evidence="2" type="ORF">ATZ33_17520</name>
</gene>
<organism evidence="2 3">
    <name type="scientific">Enterococcus silesiacus</name>
    <dbReference type="NCBI Taxonomy" id="332949"/>
    <lineage>
        <taxon>Bacteria</taxon>
        <taxon>Bacillati</taxon>
        <taxon>Bacillota</taxon>
        <taxon>Bacilli</taxon>
        <taxon>Lactobacillales</taxon>
        <taxon>Enterococcaceae</taxon>
        <taxon>Enterococcus</taxon>
    </lineage>
</organism>
<feature type="transmembrane region" description="Helical" evidence="1">
    <location>
        <begin position="16"/>
        <end position="39"/>
    </location>
</feature>
<evidence type="ECO:0000313" key="3">
    <source>
        <dbReference type="Proteomes" id="UP000065511"/>
    </source>
</evidence>
<evidence type="ECO:0000313" key="2">
    <source>
        <dbReference type="EMBL" id="ALS03109.1"/>
    </source>
</evidence>
<dbReference type="EMBL" id="CP013614">
    <property type="protein sequence ID" value="ALS03109.1"/>
    <property type="molecule type" value="Genomic_DNA"/>
</dbReference>
<protein>
    <submittedName>
        <fullName evidence="2">Uncharacterized protein</fullName>
    </submittedName>
</protein>
<dbReference type="Proteomes" id="UP000065511">
    <property type="component" value="Chromosome"/>
</dbReference>
<keyword evidence="1" id="KW-1133">Transmembrane helix</keyword>
<dbReference type="RefSeq" id="WP_071876614.1">
    <property type="nucleotide sequence ID" value="NZ_JXLC01000003.1"/>
</dbReference>
<keyword evidence="3" id="KW-1185">Reference proteome</keyword>
<sequence length="191" mass="21532">MKLIKNGDATMNWESFFSFCMNVIGTIGLLTIINFILYINIGQDYENITVKKVDATSTPASLATKGYDVIGFINLDENNEHPNHTTIIIGPEEKLMENIRFFISDGTYSDSTGEPNFKKLDGNNLNDTRKLEPQQYLLVTAPITENIPVSKVTFDLDYKKGTYNFTSNLRSGINDKITLPMKRTLLSFLAK</sequence>
<keyword evidence="1" id="KW-0812">Transmembrane</keyword>
<reference evidence="2 3" key="1">
    <citation type="submission" date="2015-12" db="EMBL/GenBank/DDBJ databases">
        <authorList>
            <person name="Lauer A."/>
            <person name="Humrighouse B."/>
            <person name="Loparev V."/>
            <person name="Shewmaker P.L."/>
            <person name="Whitney A.M."/>
            <person name="McLaughlin R.W."/>
        </authorList>
    </citation>
    <scope>NUCLEOTIDE SEQUENCE [LARGE SCALE GENOMIC DNA]</scope>
    <source>
        <strain evidence="2 3">LMG 23085</strain>
    </source>
</reference>
<proteinExistence type="predicted"/>
<name>A0ABM5WCU3_9ENTE</name>
<accession>A0ABM5WCU3</accession>
<keyword evidence="1" id="KW-0472">Membrane</keyword>
<evidence type="ECO:0000256" key="1">
    <source>
        <dbReference type="SAM" id="Phobius"/>
    </source>
</evidence>